<dbReference type="Pfam" id="PF04578">
    <property type="entry name" value="DUF594"/>
    <property type="match status" value="1"/>
</dbReference>
<reference evidence="3" key="1">
    <citation type="submission" date="2023-10" db="EMBL/GenBank/DDBJ databases">
        <authorList>
            <person name="Domelevo Entfellner J.-B."/>
        </authorList>
    </citation>
    <scope>NUCLEOTIDE SEQUENCE</scope>
</reference>
<accession>A0AA86W1D7</accession>
<keyword evidence="4" id="KW-1185">Reference proteome</keyword>
<keyword evidence="1" id="KW-1133">Transmembrane helix</keyword>
<sequence length="597" mass="68903">MDPNCIIWAPFLLLHLGGPDTITAYSLEDNELWLRHLLSLISQSIGAVIVVYGSWNGTKLNYVTIPVMVAGIIKYGERTCSLWLGSSEKFRKSILPPPDPGPNYAKFMDDCTAKRDEGYIVELKVESSTVLLDQPQGEIVNDSVPDAALIHNGFYFLEIFECLFADLILGFQDHRDSQKLFQKMEWNDAFQVVAVELGLMYDKLYTKAVVTYSRKGIFLKIVSFFCTLSAFIAFFCLVEEAYYQSITVVLFAVAIFLEIYAAIVLLSSPWTMHWLSKHKNQRVDLLLSCFKECYEHSHAKRWSNLMSQLNLFSFCLKGEPTKRIKIWNFQFMYKLFKKFYHQKPENVPDELKKLIFIQLLEKSRNAKDMKECKILCGRRGDWVLDGWKCDSIKWSTTELEFDESLLLWHIATDLCYHSDEDCAELRSYRLSKMLSDYMLYLLIKCPFMLPTGIGQIRFEDTCAEVSQLLQERKHISQIKQVCQVIDRVSVDEKFLPSVVKGDRSKSVLFDAHRLAKSLDSLGPHPSWSKEEKWEVISDVWVEMLCHAASQCRGFQHAKQLSRGGELLTHVWFLMAHLGITEQFQISQGHARAKLILT</sequence>
<protein>
    <recommendedName>
        <fullName evidence="2">DUF4220 domain-containing protein</fullName>
    </recommendedName>
</protein>
<gene>
    <name evidence="3" type="ORF">AYBTSS11_LOCUS28751</name>
</gene>
<proteinExistence type="predicted"/>
<name>A0AA86W1D7_9FABA</name>
<keyword evidence="1" id="KW-0472">Membrane</keyword>
<evidence type="ECO:0000256" key="1">
    <source>
        <dbReference type="SAM" id="Phobius"/>
    </source>
</evidence>
<dbReference type="Gramene" id="rna-AYBTSS11_LOCUS28751">
    <property type="protein sequence ID" value="CAJ1976613.1"/>
    <property type="gene ID" value="gene-AYBTSS11_LOCUS28751"/>
</dbReference>
<dbReference type="Proteomes" id="UP001189624">
    <property type="component" value="Chromosome 10"/>
</dbReference>
<feature type="transmembrane region" description="Helical" evidence="1">
    <location>
        <begin position="34"/>
        <end position="55"/>
    </location>
</feature>
<dbReference type="AlphaFoldDB" id="A0AA86W1D7"/>
<organism evidence="3 4">
    <name type="scientific">Sphenostylis stenocarpa</name>
    <dbReference type="NCBI Taxonomy" id="92480"/>
    <lineage>
        <taxon>Eukaryota</taxon>
        <taxon>Viridiplantae</taxon>
        <taxon>Streptophyta</taxon>
        <taxon>Embryophyta</taxon>
        <taxon>Tracheophyta</taxon>
        <taxon>Spermatophyta</taxon>
        <taxon>Magnoliopsida</taxon>
        <taxon>eudicotyledons</taxon>
        <taxon>Gunneridae</taxon>
        <taxon>Pentapetalae</taxon>
        <taxon>rosids</taxon>
        <taxon>fabids</taxon>
        <taxon>Fabales</taxon>
        <taxon>Fabaceae</taxon>
        <taxon>Papilionoideae</taxon>
        <taxon>50 kb inversion clade</taxon>
        <taxon>NPAAA clade</taxon>
        <taxon>indigoferoid/millettioid clade</taxon>
        <taxon>Phaseoleae</taxon>
        <taxon>Sphenostylis</taxon>
    </lineage>
</organism>
<feature type="transmembrane region" description="Helical" evidence="1">
    <location>
        <begin position="241"/>
        <end position="266"/>
    </location>
</feature>
<feature type="domain" description="DUF4220" evidence="2">
    <location>
        <begin position="6"/>
        <end position="313"/>
    </location>
</feature>
<dbReference type="InterPro" id="IPR025315">
    <property type="entry name" value="DUF4220"/>
</dbReference>
<evidence type="ECO:0000259" key="2">
    <source>
        <dbReference type="Pfam" id="PF13968"/>
    </source>
</evidence>
<evidence type="ECO:0000313" key="3">
    <source>
        <dbReference type="EMBL" id="CAJ1976613.1"/>
    </source>
</evidence>
<dbReference type="EMBL" id="OY731407">
    <property type="protein sequence ID" value="CAJ1976613.1"/>
    <property type="molecule type" value="Genomic_DNA"/>
</dbReference>
<evidence type="ECO:0000313" key="4">
    <source>
        <dbReference type="Proteomes" id="UP001189624"/>
    </source>
</evidence>
<dbReference type="PANTHER" id="PTHR31325">
    <property type="entry name" value="OS01G0798800 PROTEIN-RELATED"/>
    <property type="match status" value="1"/>
</dbReference>
<dbReference type="Pfam" id="PF13968">
    <property type="entry name" value="DUF4220"/>
    <property type="match status" value="1"/>
</dbReference>
<keyword evidence="1" id="KW-0812">Transmembrane</keyword>
<feature type="transmembrane region" description="Helical" evidence="1">
    <location>
        <begin position="217"/>
        <end position="235"/>
    </location>
</feature>
<dbReference type="InterPro" id="IPR007658">
    <property type="entry name" value="DUF594"/>
</dbReference>